<reference evidence="8" key="1">
    <citation type="journal article" date="2010" name="Genome Res.">
        <title>Population genomic sequencing of Coccidioides fungi reveals recent hybridization and transposon control.</title>
        <authorList>
            <person name="Neafsey D.E."/>
            <person name="Barker B.M."/>
            <person name="Sharpton T.J."/>
            <person name="Stajich J.E."/>
            <person name="Park D.J."/>
            <person name="Whiston E."/>
            <person name="Hung C.-Y."/>
            <person name="McMahan C."/>
            <person name="White J."/>
            <person name="Sykes S."/>
            <person name="Heiman D."/>
            <person name="Young S."/>
            <person name="Zeng Q."/>
            <person name="Abouelleil A."/>
            <person name="Aftuck L."/>
            <person name="Bessette D."/>
            <person name="Brown A."/>
            <person name="FitzGerald M."/>
            <person name="Lui A."/>
            <person name="Macdonald J.P."/>
            <person name="Priest M."/>
            <person name="Orbach M.J."/>
            <person name="Galgiani J.N."/>
            <person name="Kirkland T.N."/>
            <person name="Cole G.T."/>
            <person name="Birren B.W."/>
            <person name="Henn M.R."/>
            <person name="Taylor J.W."/>
            <person name="Rounsley S.D."/>
        </authorList>
    </citation>
    <scope>NUCLEOTIDE SEQUENCE [LARGE SCALE GENOMIC DNA]</scope>
    <source>
        <strain evidence="8">RMSCC 2394</strain>
    </source>
</reference>
<evidence type="ECO:0000313" key="7">
    <source>
        <dbReference type="EMBL" id="KMP08922.1"/>
    </source>
</evidence>
<evidence type="ECO:0000256" key="4">
    <source>
        <dbReference type="PROSITE-ProRule" id="PRU00175"/>
    </source>
</evidence>
<accession>A0A0J7BFH0</accession>
<feature type="region of interest" description="Disordered" evidence="5">
    <location>
        <begin position="1"/>
        <end position="86"/>
    </location>
</feature>
<feature type="compositionally biased region" description="Polar residues" evidence="5">
    <location>
        <begin position="66"/>
        <end position="80"/>
    </location>
</feature>
<dbReference type="InterPro" id="IPR013083">
    <property type="entry name" value="Znf_RING/FYVE/PHD"/>
</dbReference>
<keyword evidence="3" id="KW-0862">Zinc</keyword>
<evidence type="ECO:0000256" key="3">
    <source>
        <dbReference type="ARBA" id="ARBA00022833"/>
    </source>
</evidence>
<name>A0A0J7BFH0_COCIT</name>
<evidence type="ECO:0000313" key="8">
    <source>
        <dbReference type="Proteomes" id="UP000054565"/>
    </source>
</evidence>
<dbReference type="Pfam" id="PF13923">
    <property type="entry name" value="zf-C3HC4_2"/>
    <property type="match status" value="1"/>
</dbReference>
<sequence>MSRSASAFVDLTTLGSSSPYNGRDEIRPLSSLYTPPRNPSRLHVSGDSHDSKRRRLNHGAAAGPSILTSDAASTPQNSSAVEGPDVESIDLTSVNDSTTLAHALSKQREDAVKAQHSAKDETGRSALTSYKCPVCMDTPEDATITICGHLFCHKCIIDTLRFGEERRIHENGKTPRGNCPVCRRVLTRSDVPGPRRNLVPLQLKLTTKKKQ</sequence>
<evidence type="ECO:0000256" key="2">
    <source>
        <dbReference type="ARBA" id="ARBA00022771"/>
    </source>
</evidence>
<evidence type="ECO:0000256" key="5">
    <source>
        <dbReference type="SAM" id="MobiDB-lite"/>
    </source>
</evidence>
<dbReference type="PROSITE" id="PS00518">
    <property type="entry name" value="ZF_RING_1"/>
    <property type="match status" value="1"/>
</dbReference>
<dbReference type="Gene3D" id="3.30.40.10">
    <property type="entry name" value="Zinc/RING finger domain, C3HC4 (zinc finger)"/>
    <property type="match status" value="1"/>
</dbReference>
<dbReference type="GO" id="GO:0016567">
    <property type="term" value="P:protein ubiquitination"/>
    <property type="evidence" value="ECO:0007669"/>
    <property type="project" value="UniProtKB-UniPathway"/>
</dbReference>
<evidence type="ECO:0000259" key="6">
    <source>
        <dbReference type="PROSITE" id="PS50089"/>
    </source>
</evidence>
<protein>
    <recommendedName>
        <fullName evidence="6">RING-type domain-containing protein</fullName>
    </recommendedName>
</protein>
<dbReference type="STRING" id="404692.A0A0J7BFH0"/>
<keyword evidence="2 4" id="KW-0863">Zinc-finger</keyword>
<proteinExistence type="predicted"/>
<dbReference type="PROSITE" id="PS50089">
    <property type="entry name" value="ZF_RING_2"/>
    <property type="match status" value="1"/>
</dbReference>
<dbReference type="PANTHER" id="PTHR23041">
    <property type="entry name" value="RING FINGER DOMAIN-CONTAINING"/>
    <property type="match status" value="1"/>
</dbReference>
<dbReference type="EMBL" id="DS028098">
    <property type="protein sequence ID" value="KMP08922.1"/>
    <property type="molecule type" value="Genomic_DNA"/>
</dbReference>
<feature type="domain" description="RING-type" evidence="6">
    <location>
        <begin position="132"/>
        <end position="183"/>
    </location>
</feature>
<dbReference type="SMART" id="SM00184">
    <property type="entry name" value="RING"/>
    <property type="match status" value="1"/>
</dbReference>
<evidence type="ECO:0000256" key="1">
    <source>
        <dbReference type="ARBA" id="ARBA00022723"/>
    </source>
</evidence>
<dbReference type="UniPathway" id="UPA00143"/>
<dbReference type="InterPro" id="IPR001841">
    <property type="entry name" value="Znf_RING"/>
</dbReference>
<gene>
    <name evidence="7" type="ORF">CIRG_08603</name>
</gene>
<dbReference type="AlphaFoldDB" id="A0A0J7BFH0"/>
<dbReference type="SUPFAM" id="SSF57850">
    <property type="entry name" value="RING/U-box"/>
    <property type="match status" value="1"/>
</dbReference>
<keyword evidence="1" id="KW-0479">Metal-binding</keyword>
<dbReference type="Proteomes" id="UP000054565">
    <property type="component" value="Unassembled WGS sequence"/>
</dbReference>
<dbReference type="GO" id="GO:0008270">
    <property type="term" value="F:zinc ion binding"/>
    <property type="evidence" value="ECO:0007669"/>
    <property type="project" value="UniProtKB-KW"/>
</dbReference>
<dbReference type="InterPro" id="IPR017907">
    <property type="entry name" value="Znf_RING_CS"/>
</dbReference>
<organism evidence="7 8">
    <name type="scientific">Coccidioides immitis RMSCC 2394</name>
    <dbReference type="NCBI Taxonomy" id="404692"/>
    <lineage>
        <taxon>Eukaryota</taxon>
        <taxon>Fungi</taxon>
        <taxon>Dikarya</taxon>
        <taxon>Ascomycota</taxon>
        <taxon>Pezizomycotina</taxon>
        <taxon>Eurotiomycetes</taxon>
        <taxon>Eurotiomycetidae</taxon>
        <taxon>Onygenales</taxon>
        <taxon>Onygenaceae</taxon>
        <taxon>Coccidioides</taxon>
    </lineage>
</organism>
<dbReference type="OrthoDB" id="6270329at2759"/>
<dbReference type="PANTHER" id="PTHR23041:SF78">
    <property type="entry name" value="E3 UBIQUITIN-PROTEIN LIGASE RNF4"/>
    <property type="match status" value="1"/>
</dbReference>
<dbReference type="InterPro" id="IPR047134">
    <property type="entry name" value="RNF4"/>
</dbReference>